<organism evidence="4 5">
    <name type="scientific">Staphylococcus hyicus</name>
    <dbReference type="NCBI Taxonomy" id="1284"/>
    <lineage>
        <taxon>Bacteria</taxon>
        <taxon>Bacillati</taxon>
        <taxon>Bacillota</taxon>
        <taxon>Bacilli</taxon>
        <taxon>Bacillales</taxon>
        <taxon>Staphylococcaceae</taxon>
        <taxon>Staphylococcus</taxon>
    </lineage>
</organism>
<dbReference type="InterPro" id="IPR036812">
    <property type="entry name" value="NAD(P)_OxRdtase_dom_sf"/>
</dbReference>
<name>A0A2T4R6T8_STAHY</name>
<keyword evidence="2" id="KW-0521">NADP</keyword>
<keyword evidence="3" id="KW-0560">Oxidoreductase</keyword>
<dbReference type="FunFam" id="3.20.20.100:FF:000015">
    <property type="entry name" value="Oxidoreductase, aldo/keto reductase family"/>
    <property type="match status" value="1"/>
</dbReference>
<dbReference type="AlphaFoldDB" id="A0A2T4R6T8"/>
<evidence type="ECO:0000256" key="1">
    <source>
        <dbReference type="ARBA" id="ARBA00007905"/>
    </source>
</evidence>
<protein>
    <submittedName>
        <fullName evidence="4">Aldo/keto reductase</fullName>
    </submittedName>
</protein>
<dbReference type="InterPro" id="IPR023210">
    <property type="entry name" value="NADP_OxRdtase_dom"/>
</dbReference>
<sequence length="276" mass="31802">MHTYTLNDGHILPALGFGTYKLNGIEGVNAIQNALKLGYRVLDTAYNYENEGAVGKAIERSKVAREDITIISKLPGRYQSYDDVFRTIEESIYRLGVEYIDIYLIHWPNPKQGLYVEAWKAMIAAKKAGRIRSIGVCNFLPEYIEELKRVTGVLPVLNQIELHPYFNQEEIMNYHQQNHILIQAWSPIGRDNGVMKEPLLYEIAKKYEKTVAQIILKWHLQRGIMPVPKASTFSRQLENFQIFDFNISENDMSLINGLSKTDGRRKGQDPSIYEEF</sequence>
<evidence type="ECO:0000256" key="2">
    <source>
        <dbReference type="ARBA" id="ARBA00022857"/>
    </source>
</evidence>
<dbReference type="PANTHER" id="PTHR43827:SF3">
    <property type="entry name" value="NADP-DEPENDENT OXIDOREDUCTASE DOMAIN-CONTAINING PROTEIN"/>
    <property type="match status" value="1"/>
</dbReference>
<accession>A0A2T4R6T8</accession>
<gene>
    <name evidence="4" type="ORF">BUZ57_04815</name>
</gene>
<dbReference type="PROSITE" id="PS00062">
    <property type="entry name" value="ALDOKETO_REDUCTASE_2"/>
    <property type="match status" value="1"/>
</dbReference>
<comment type="similarity">
    <text evidence="1">Belongs to the aldo/keto reductase family.</text>
</comment>
<evidence type="ECO:0000313" key="5">
    <source>
        <dbReference type="Proteomes" id="UP000285625"/>
    </source>
</evidence>
<dbReference type="InterPro" id="IPR020471">
    <property type="entry name" value="AKR"/>
</dbReference>
<evidence type="ECO:0000313" key="4">
    <source>
        <dbReference type="EMBL" id="RIO46439.1"/>
    </source>
</evidence>
<dbReference type="GO" id="GO:0016616">
    <property type="term" value="F:oxidoreductase activity, acting on the CH-OH group of donors, NAD or NADP as acceptor"/>
    <property type="evidence" value="ECO:0007669"/>
    <property type="project" value="UniProtKB-ARBA"/>
</dbReference>
<dbReference type="RefSeq" id="WP_107633043.1">
    <property type="nucleotide sequence ID" value="NZ_CP118163.1"/>
</dbReference>
<dbReference type="InterPro" id="IPR018170">
    <property type="entry name" value="Aldo/ket_reductase_CS"/>
</dbReference>
<dbReference type="PIRSF" id="PIRSF000097">
    <property type="entry name" value="AKR"/>
    <property type="match status" value="1"/>
</dbReference>
<dbReference type="Pfam" id="PF00248">
    <property type="entry name" value="Aldo_ket_red"/>
    <property type="match status" value="1"/>
</dbReference>
<dbReference type="CDD" id="cd19132">
    <property type="entry name" value="AKR_AKR5D1_E1"/>
    <property type="match status" value="1"/>
</dbReference>
<dbReference type="SUPFAM" id="SSF51430">
    <property type="entry name" value="NAD(P)-linked oxidoreductase"/>
    <property type="match status" value="1"/>
</dbReference>
<dbReference type="PRINTS" id="PR00069">
    <property type="entry name" value="ALDKETRDTASE"/>
</dbReference>
<comment type="caution">
    <text evidence="4">The sequence shown here is derived from an EMBL/GenBank/DDBJ whole genome shotgun (WGS) entry which is preliminary data.</text>
</comment>
<dbReference type="PANTHER" id="PTHR43827">
    <property type="entry name" value="2,5-DIKETO-D-GLUCONIC ACID REDUCTASE"/>
    <property type="match status" value="1"/>
</dbReference>
<evidence type="ECO:0000256" key="3">
    <source>
        <dbReference type="ARBA" id="ARBA00023002"/>
    </source>
</evidence>
<proteinExistence type="inferred from homology"/>
<dbReference type="Proteomes" id="UP000285625">
    <property type="component" value="Unassembled WGS sequence"/>
</dbReference>
<reference evidence="4 5" key="1">
    <citation type="journal article" date="2016" name="Front. Microbiol.">
        <title>Comprehensive Phylogenetic Analysis of Bovine Non-aureus Staphylococci Species Based on Whole-Genome Sequencing.</title>
        <authorList>
            <person name="Naushad S."/>
            <person name="Barkema H.W."/>
            <person name="Luby C."/>
            <person name="Condas L.A."/>
            <person name="Nobrega D.B."/>
            <person name="Carson D.A."/>
            <person name="De Buck J."/>
        </authorList>
    </citation>
    <scope>NUCLEOTIDE SEQUENCE [LARGE SCALE GENOMIC DNA]</scope>
    <source>
        <strain evidence="4 5">SNUC 5959</strain>
    </source>
</reference>
<dbReference type="Gene3D" id="3.20.20.100">
    <property type="entry name" value="NADP-dependent oxidoreductase domain"/>
    <property type="match status" value="1"/>
</dbReference>
<dbReference type="STRING" id="1284.SHYC_06440"/>
<dbReference type="EMBL" id="QXVO01000010">
    <property type="protein sequence ID" value="RIO46439.1"/>
    <property type="molecule type" value="Genomic_DNA"/>
</dbReference>